<name>A0ABV7C9A4_9VIBR</name>
<sequence>MKLKLIIALMAGPLSFGAVAQETSLYSYLCQHHKNVESYDVHTETHGKTLVMYPGDRAQSGTVDSVADIAWIKTHIHPAQLPADCVSYFLSQGYWDTTANIARFHFEFDSSAMSQTDQQVLSRLVLALQAVPDVSVVGHTDSTGSIAYNARLGSQRAQTVSQRIKTNTTNVALVTSSQGENQPIATNATRYGRQLNRRVEIILKDHAPDK</sequence>
<dbReference type="Pfam" id="PF00691">
    <property type="entry name" value="OmpA"/>
    <property type="match status" value="1"/>
</dbReference>
<keyword evidence="1" id="KW-0472">Membrane</keyword>
<dbReference type="Proteomes" id="UP001595384">
    <property type="component" value="Unassembled WGS sequence"/>
</dbReference>
<evidence type="ECO:0000256" key="2">
    <source>
        <dbReference type="SAM" id="SignalP"/>
    </source>
</evidence>
<dbReference type="SUPFAM" id="SSF103088">
    <property type="entry name" value="OmpA-like"/>
    <property type="match status" value="1"/>
</dbReference>
<keyword evidence="5" id="KW-1185">Reference proteome</keyword>
<protein>
    <submittedName>
        <fullName evidence="4">OmpA family protein</fullName>
    </submittedName>
</protein>
<dbReference type="PROSITE" id="PS51123">
    <property type="entry name" value="OMPA_2"/>
    <property type="match status" value="1"/>
</dbReference>
<dbReference type="EMBL" id="JBHRSE010000039">
    <property type="protein sequence ID" value="MFC3023388.1"/>
    <property type="molecule type" value="Genomic_DNA"/>
</dbReference>
<dbReference type="PANTHER" id="PTHR30329">
    <property type="entry name" value="STATOR ELEMENT OF FLAGELLAR MOTOR COMPLEX"/>
    <property type="match status" value="1"/>
</dbReference>
<feature type="signal peptide" evidence="2">
    <location>
        <begin position="1"/>
        <end position="20"/>
    </location>
</feature>
<dbReference type="Gene3D" id="3.30.1330.60">
    <property type="entry name" value="OmpA-like domain"/>
    <property type="match status" value="1"/>
</dbReference>
<dbReference type="CDD" id="cd07185">
    <property type="entry name" value="OmpA_C-like"/>
    <property type="match status" value="1"/>
</dbReference>
<accession>A0ABV7C9A4</accession>
<dbReference type="InterPro" id="IPR036737">
    <property type="entry name" value="OmpA-like_sf"/>
</dbReference>
<evidence type="ECO:0000313" key="5">
    <source>
        <dbReference type="Proteomes" id="UP001595384"/>
    </source>
</evidence>
<dbReference type="InterPro" id="IPR050330">
    <property type="entry name" value="Bact_OuterMem_StrucFunc"/>
</dbReference>
<feature type="chain" id="PRO_5046870270" evidence="2">
    <location>
        <begin position="21"/>
        <end position="210"/>
    </location>
</feature>
<dbReference type="InterPro" id="IPR006665">
    <property type="entry name" value="OmpA-like"/>
</dbReference>
<gene>
    <name evidence="4" type="ORF">ACFODT_06095</name>
</gene>
<keyword evidence="2" id="KW-0732">Signal</keyword>
<reference evidence="5" key="1">
    <citation type="journal article" date="2019" name="Int. J. Syst. Evol. Microbiol.">
        <title>The Global Catalogue of Microorganisms (GCM) 10K type strain sequencing project: providing services to taxonomists for standard genome sequencing and annotation.</title>
        <authorList>
            <consortium name="The Broad Institute Genomics Platform"/>
            <consortium name="The Broad Institute Genome Sequencing Center for Infectious Disease"/>
            <person name="Wu L."/>
            <person name="Ma J."/>
        </authorList>
    </citation>
    <scope>NUCLEOTIDE SEQUENCE [LARGE SCALE GENOMIC DNA]</scope>
    <source>
        <strain evidence="5">KCTC 62784</strain>
    </source>
</reference>
<dbReference type="RefSeq" id="WP_123016402.1">
    <property type="nucleotide sequence ID" value="NZ_AP024911.1"/>
</dbReference>
<dbReference type="PANTHER" id="PTHR30329:SF21">
    <property type="entry name" value="LIPOPROTEIN YIAD-RELATED"/>
    <property type="match status" value="1"/>
</dbReference>
<evidence type="ECO:0000313" key="4">
    <source>
        <dbReference type="EMBL" id="MFC3023388.1"/>
    </source>
</evidence>
<evidence type="ECO:0000259" key="3">
    <source>
        <dbReference type="PROSITE" id="PS51123"/>
    </source>
</evidence>
<proteinExistence type="predicted"/>
<feature type="domain" description="OmpA-like" evidence="3">
    <location>
        <begin position="93"/>
        <end position="207"/>
    </location>
</feature>
<comment type="caution">
    <text evidence="4">The sequence shown here is derived from an EMBL/GenBank/DDBJ whole genome shotgun (WGS) entry which is preliminary data.</text>
</comment>
<organism evidence="4 5">
    <name type="scientific">Vibrio zhugei</name>
    <dbReference type="NCBI Taxonomy" id="2479546"/>
    <lineage>
        <taxon>Bacteria</taxon>
        <taxon>Pseudomonadati</taxon>
        <taxon>Pseudomonadota</taxon>
        <taxon>Gammaproteobacteria</taxon>
        <taxon>Vibrionales</taxon>
        <taxon>Vibrionaceae</taxon>
        <taxon>Vibrio</taxon>
    </lineage>
</organism>
<evidence type="ECO:0000256" key="1">
    <source>
        <dbReference type="PROSITE-ProRule" id="PRU00473"/>
    </source>
</evidence>